<dbReference type="InterPro" id="IPR011606">
    <property type="entry name" value="Brnchd-chn_aa_trnsp_permease"/>
</dbReference>
<organism evidence="9 10">
    <name type="scientific">Rugamonas rubra</name>
    <dbReference type="NCBI Taxonomy" id="758825"/>
    <lineage>
        <taxon>Bacteria</taxon>
        <taxon>Pseudomonadati</taxon>
        <taxon>Pseudomonadota</taxon>
        <taxon>Betaproteobacteria</taxon>
        <taxon>Burkholderiales</taxon>
        <taxon>Oxalobacteraceae</taxon>
        <taxon>Telluria group</taxon>
        <taxon>Rugamonas</taxon>
    </lineage>
</organism>
<evidence type="ECO:0000256" key="2">
    <source>
        <dbReference type="ARBA" id="ARBA00010735"/>
    </source>
</evidence>
<keyword evidence="4" id="KW-1003">Cell membrane</keyword>
<reference evidence="9 10" key="1">
    <citation type="submission" date="2016-10" db="EMBL/GenBank/DDBJ databases">
        <authorList>
            <person name="de Groot N.N."/>
        </authorList>
    </citation>
    <scope>NUCLEOTIDE SEQUENCE [LARGE SCALE GENOMIC DNA]</scope>
    <source>
        <strain evidence="9 10">ATCC 43154</strain>
    </source>
</reference>
<dbReference type="EMBL" id="FOTW01000004">
    <property type="protein sequence ID" value="SFL42196.1"/>
    <property type="molecule type" value="Genomic_DNA"/>
</dbReference>
<evidence type="ECO:0000313" key="10">
    <source>
        <dbReference type="Proteomes" id="UP000199470"/>
    </source>
</evidence>
<keyword evidence="7 8" id="KW-0472">Membrane</keyword>
<dbReference type="Proteomes" id="UP000199470">
    <property type="component" value="Unassembled WGS sequence"/>
</dbReference>
<dbReference type="PANTHER" id="PTHR34979:SF1">
    <property type="entry name" value="INNER MEMBRANE PROTEIN YGAZ"/>
    <property type="match status" value="1"/>
</dbReference>
<evidence type="ECO:0000256" key="7">
    <source>
        <dbReference type="ARBA" id="ARBA00023136"/>
    </source>
</evidence>
<evidence type="ECO:0000256" key="1">
    <source>
        <dbReference type="ARBA" id="ARBA00004651"/>
    </source>
</evidence>
<sequence>MTEPMRAPSEPYVAEHDEAGWKAGLKDGMPTLFGIGAWGLVVGIAMVKTGLTVPQALAMTLVVFAGSAQLASLPLITAHAPIWVIFATALVVNLRFVIFSALLAPHFSNLPWRKRFLLGYVAGDMTVAMFLQKYPDEAPQVGKLSYLKGLLYPNWAAWQIGSIAGIFLGSAVPPQWGLGFAGTLAIICITVPLVSTRPMLCGVLVAAAVAVLAAGLPYKLGLLAAVLLGMVTAMAVEELSEKWRIKQHG</sequence>
<dbReference type="GO" id="GO:0005886">
    <property type="term" value="C:plasma membrane"/>
    <property type="evidence" value="ECO:0007669"/>
    <property type="project" value="UniProtKB-SubCell"/>
</dbReference>
<dbReference type="GO" id="GO:1903785">
    <property type="term" value="P:L-valine transmembrane transport"/>
    <property type="evidence" value="ECO:0007669"/>
    <property type="project" value="TreeGrafter"/>
</dbReference>
<gene>
    <name evidence="9" type="ORF">SAMN02982985_00043</name>
</gene>
<protein>
    <submittedName>
        <fullName evidence="9">Predicted branched-chain amino acid permease (Azaleucine resistance)</fullName>
    </submittedName>
</protein>
<keyword evidence="10" id="KW-1185">Reference proteome</keyword>
<keyword evidence="6 8" id="KW-1133">Transmembrane helix</keyword>
<accession>A0A1I4HLB2</accession>
<feature type="transmembrane region" description="Helical" evidence="8">
    <location>
        <begin position="56"/>
        <end position="76"/>
    </location>
</feature>
<evidence type="ECO:0000256" key="6">
    <source>
        <dbReference type="ARBA" id="ARBA00022989"/>
    </source>
</evidence>
<dbReference type="AlphaFoldDB" id="A0A1I4HLB2"/>
<keyword evidence="5 8" id="KW-0812">Transmembrane</keyword>
<comment type="subcellular location">
    <subcellularLocation>
        <location evidence="1">Cell membrane</location>
        <topology evidence="1">Multi-pass membrane protein</topology>
    </subcellularLocation>
</comment>
<evidence type="ECO:0000256" key="3">
    <source>
        <dbReference type="ARBA" id="ARBA00022448"/>
    </source>
</evidence>
<dbReference type="PANTHER" id="PTHR34979">
    <property type="entry name" value="INNER MEMBRANE PROTEIN YGAZ"/>
    <property type="match status" value="1"/>
</dbReference>
<keyword evidence="3" id="KW-0813">Transport</keyword>
<evidence type="ECO:0000256" key="4">
    <source>
        <dbReference type="ARBA" id="ARBA00022475"/>
    </source>
</evidence>
<proteinExistence type="inferred from homology"/>
<evidence type="ECO:0000256" key="8">
    <source>
        <dbReference type="SAM" id="Phobius"/>
    </source>
</evidence>
<evidence type="ECO:0000256" key="5">
    <source>
        <dbReference type="ARBA" id="ARBA00022692"/>
    </source>
</evidence>
<evidence type="ECO:0000313" key="9">
    <source>
        <dbReference type="EMBL" id="SFL42196.1"/>
    </source>
</evidence>
<feature type="transmembrane region" description="Helical" evidence="8">
    <location>
        <begin position="184"/>
        <end position="212"/>
    </location>
</feature>
<feature type="transmembrane region" description="Helical" evidence="8">
    <location>
        <begin position="28"/>
        <end position="47"/>
    </location>
</feature>
<dbReference type="Pfam" id="PF03591">
    <property type="entry name" value="AzlC"/>
    <property type="match status" value="1"/>
</dbReference>
<name>A0A1I4HLB2_9BURK</name>
<dbReference type="OrthoDB" id="9179311at2"/>
<dbReference type="STRING" id="758825.SAMN02982985_00043"/>
<feature type="transmembrane region" description="Helical" evidence="8">
    <location>
        <begin position="82"/>
        <end position="104"/>
    </location>
</feature>
<feature type="transmembrane region" description="Helical" evidence="8">
    <location>
        <begin position="155"/>
        <end position="172"/>
    </location>
</feature>
<comment type="similarity">
    <text evidence="2">Belongs to the AzlC family.</text>
</comment>
<dbReference type="RefSeq" id="WP_093382023.1">
    <property type="nucleotide sequence ID" value="NZ_FOTW01000004.1"/>
</dbReference>